<feature type="transmembrane region" description="Helical" evidence="1">
    <location>
        <begin position="238"/>
        <end position="264"/>
    </location>
</feature>
<sequence>MIGLPFVYAVAGALFAVYAGLAAFDRRWGNAALWGLVAISFLLGDRLGDIGNGVLVLAIVAIAGTGLARAGRPRAGAEAPRGNAIFLPVLIVPVVALVGTFAARWWPGWADPKQATLVCLAIGVLIALAAAVAWLRPRPATPFREGLRLMDSVGWAALLPQMLASLGAIFALSGVGTVVGGLVGGLIPDGSLIGATIAYGLGMALFTIVMGNAFAAFPVMMAAVGLPLLIHQHHGDPAIVCAIGMLSGFCGTLLTPMAANFNIVPAVLLELKDRNGVIRAQAPTALPLLLVNILLIWWLAFPR</sequence>
<feature type="transmembrane region" description="Helical" evidence="1">
    <location>
        <begin position="6"/>
        <end position="24"/>
    </location>
</feature>
<feature type="transmembrane region" description="Helical" evidence="1">
    <location>
        <begin position="83"/>
        <end position="103"/>
    </location>
</feature>
<dbReference type="EMBL" id="JARYGZ010000001">
    <property type="protein sequence ID" value="MDH7637934.1"/>
    <property type="molecule type" value="Genomic_DNA"/>
</dbReference>
<evidence type="ECO:0000313" key="2">
    <source>
        <dbReference type="EMBL" id="MDH7637934.1"/>
    </source>
</evidence>
<gene>
    <name evidence="2" type="ORF">QGN17_04255</name>
</gene>
<dbReference type="Proteomes" id="UP001160625">
    <property type="component" value="Unassembled WGS sequence"/>
</dbReference>
<comment type="caution">
    <text evidence="2">The sequence shown here is derived from an EMBL/GenBank/DDBJ whole genome shotgun (WGS) entry which is preliminary data.</text>
</comment>
<evidence type="ECO:0000313" key="3">
    <source>
        <dbReference type="Proteomes" id="UP001160625"/>
    </source>
</evidence>
<keyword evidence="1" id="KW-0812">Transmembrane</keyword>
<feature type="transmembrane region" description="Helical" evidence="1">
    <location>
        <begin position="284"/>
        <end position="301"/>
    </location>
</feature>
<feature type="transmembrane region" description="Helical" evidence="1">
    <location>
        <begin position="156"/>
        <end position="187"/>
    </location>
</feature>
<feature type="transmembrane region" description="Helical" evidence="1">
    <location>
        <begin position="54"/>
        <end position="71"/>
    </location>
</feature>
<organism evidence="2 3">
    <name type="scientific">Sphingomonas oryzagri</name>
    <dbReference type="NCBI Taxonomy" id="3042314"/>
    <lineage>
        <taxon>Bacteria</taxon>
        <taxon>Pseudomonadati</taxon>
        <taxon>Pseudomonadota</taxon>
        <taxon>Alphaproteobacteria</taxon>
        <taxon>Sphingomonadales</taxon>
        <taxon>Sphingomonadaceae</taxon>
        <taxon>Sphingomonas</taxon>
    </lineage>
</organism>
<evidence type="ECO:0000256" key="1">
    <source>
        <dbReference type="SAM" id="Phobius"/>
    </source>
</evidence>
<accession>A0ABT6MY01</accession>
<keyword evidence="1" id="KW-0472">Membrane</keyword>
<proteinExistence type="predicted"/>
<protein>
    <submittedName>
        <fullName evidence="2">DUF979 domain-containing protein</fullName>
    </submittedName>
</protein>
<feature type="transmembrane region" description="Helical" evidence="1">
    <location>
        <begin position="115"/>
        <end position="135"/>
    </location>
</feature>
<dbReference type="Pfam" id="PF06166">
    <property type="entry name" value="DUF979"/>
    <property type="match status" value="1"/>
</dbReference>
<dbReference type="RefSeq" id="WP_281043269.1">
    <property type="nucleotide sequence ID" value="NZ_JARYGZ010000001.1"/>
</dbReference>
<keyword evidence="3" id="KW-1185">Reference proteome</keyword>
<keyword evidence="1" id="KW-1133">Transmembrane helix</keyword>
<name>A0ABT6MY01_9SPHN</name>
<reference evidence="2" key="1">
    <citation type="submission" date="2023-04" db="EMBL/GenBank/DDBJ databases">
        <title>Sphingomonas sp. MAHUQ-71 isolated from rice field.</title>
        <authorList>
            <person name="Huq M.A."/>
        </authorList>
    </citation>
    <scope>NUCLEOTIDE SEQUENCE</scope>
    <source>
        <strain evidence="2">MAHUQ-71</strain>
    </source>
</reference>
<dbReference type="InterPro" id="IPR009323">
    <property type="entry name" value="DUF979"/>
</dbReference>
<feature type="transmembrane region" description="Helical" evidence="1">
    <location>
        <begin position="199"/>
        <end position="226"/>
    </location>
</feature>